<gene>
    <name evidence="2" type="ORF">QA636_38620</name>
</gene>
<feature type="region of interest" description="Disordered" evidence="1">
    <location>
        <begin position="1"/>
        <end position="64"/>
    </location>
</feature>
<keyword evidence="3" id="KW-1185">Reference proteome</keyword>
<dbReference type="RefSeq" id="WP_158074160.1">
    <property type="nucleotide sequence ID" value="NZ_CP121646.1"/>
</dbReference>
<accession>A0ABY8JGZ5</accession>
<proteinExistence type="predicted"/>
<evidence type="ECO:0000256" key="1">
    <source>
        <dbReference type="SAM" id="MobiDB-lite"/>
    </source>
</evidence>
<evidence type="ECO:0000313" key="3">
    <source>
        <dbReference type="Proteomes" id="UP001221546"/>
    </source>
</evidence>
<evidence type="ECO:0000313" key="2">
    <source>
        <dbReference type="EMBL" id="WFU63258.1"/>
    </source>
</evidence>
<sequence length="114" mass="13073">MVNPHGRDVPRPGSGISGGRDPEDDARPLPSVWQSRKSLPGGGSRCHRPQAWPRLRQPTSRRRRERNGIVRFVDLDDVHERRLLNPSLFFSDELQAAMTQWGLRVPMHHRLNAI</sequence>
<feature type="compositionally biased region" description="Basic and acidic residues" evidence="1">
    <location>
        <begin position="1"/>
        <end position="10"/>
    </location>
</feature>
<name>A0ABY8JGZ5_9BRAD</name>
<dbReference type="EMBL" id="CP121646">
    <property type="protein sequence ID" value="WFU63258.1"/>
    <property type="molecule type" value="Genomic_DNA"/>
</dbReference>
<protein>
    <submittedName>
        <fullName evidence="2">Uncharacterized protein</fullName>
    </submittedName>
</protein>
<reference evidence="2 3" key="1">
    <citation type="submission" date="2023-04" db="EMBL/GenBank/DDBJ databases">
        <title>Australian commercial rhizobial inoculants.</title>
        <authorList>
            <person name="Kohlmeier M.G."/>
            <person name="O'Hara G.W."/>
            <person name="Colombi E."/>
            <person name="Ramsay J.P."/>
            <person name="Terpolilli J."/>
        </authorList>
    </citation>
    <scope>NUCLEOTIDE SEQUENCE [LARGE SCALE GENOMIC DNA]</scope>
    <source>
        <strain evidence="2 3">CB627</strain>
    </source>
</reference>
<organism evidence="2 3">
    <name type="scientific">Bradyrhizobium brasilense</name>
    <dbReference type="NCBI Taxonomy" id="1419277"/>
    <lineage>
        <taxon>Bacteria</taxon>
        <taxon>Pseudomonadati</taxon>
        <taxon>Pseudomonadota</taxon>
        <taxon>Alphaproteobacteria</taxon>
        <taxon>Hyphomicrobiales</taxon>
        <taxon>Nitrobacteraceae</taxon>
        <taxon>Bradyrhizobium</taxon>
    </lineage>
</organism>
<dbReference type="Proteomes" id="UP001221546">
    <property type="component" value="Chromosome"/>
</dbReference>